<dbReference type="AlphaFoldDB" id="A0A382B2D9"/>
<dbReference type="EMBL" id="UINC01027918">
    <property type="protein sequence ID" value="SVB07990.1"/>
    <property type="molecule type" value="Genomic_DNA"/>
</dbReference>
<protein>
    <submittedName>
        <fullName evidence="2">Uncharacterized protein</fullName>
    </submittedName>
</protein>
<evidence type="ECO:0000313" key="2">
    <source>
        <dbReference type="EMBL" id="SVB07990.1"/>
    </source>
</evidence>
<feature type="region of interest" description="Disordered" evidence="1">
    <location>
        <begin position="1"/>
        <end position="28"/>
    </location>
</feature>
<name>A0A382B2D9_9ZZZZ</name>
<reference evidence="2" key="1">
    <citation type="submission" date="2018-05" db="EMBL/GenBank/DDBJ databases">
        <authorList>
            <person name="Lanie J.A."/>
            <person name="Ng W.-L."/>
            <person name="Kazmierczak K.M."/>
            <person name="Andrzejewski T.M."/>
            <person name="Davidsen T.M."/>
            <person name="Wayne K.J."/>
            <person name="Tettelin H."/>
            <person name="Glass J.I."/>
            <person name="Rusch D."/>
            <person name="Podicherti R."/>
            <person name="Tsui H.-C.T."/>
            <person name="Winkler M.E."/>
        </authorList>
    </citation>
    <scope>NUCLEOTIDE SEQUENCE</scope>
</reference>
<gene>
    <name evidence="2" type="ORF">METZ01_LOCUS160844</name>
</gene>
<feature type="non-terminal residue" evidence="2">
    <location>
        <position position="155"/>
    </location>
</feature>
<evidence type="ECO:0000256" key="1">
    <source>
        <dbReference type="SAM" id="MobiDB-lite"/>
    </source>
</evidence>
<organism evidence="2">
    <name type="scientific">marine metagenome</name>
    <dbReference type="NCBI Taxonomy" id="408172"/>
    <lineage>
        <taxon>unclassified sequences</taxon>
        <taxon>metagenomes</taxon>
        <taxon>ecological metagenomes</taxon>
    </lineage>
</organism>
<accession>A0A382B2D9</accession>
<proteinExistence type="predicted"/>
<sequence>MAKQPLTRRNFLKGKTKPRPELDRLNPEWPTQRVAKLYRKFLEKQPPYYHPAISEEAQPPLAVTASLNSMRDVDWDQSAAVHLLGRTMFGSTYTDINNSTSDSLSNTVNTLLQELETAEPPGDWVNEPPPAWDQLTYDEVQAVMEQYREWMWQIA</sequence>